<organism evidence="1 2">
    <name type="scientific">Fusarium sarcochroum</name>
    <dbReference type="NCBI Taxonomy" id="1208366"/>
    <lineage>
        <taxon>Eukaryota</taxon>
        <taxon>Fungi</taxon>
        <taxon>Dikarya</taxon>
        <taxon>Ascomycota</taxon>
        <taxon>Pezizomycotina</taxon>
        <taxon>Sordariomycetes</taxon>
        <taxon>Hypocreomycetidae</taxon>
        <taxon>Hypocreales</taxon>
        <taxon>Nectriaceae</taxon>
        <taxon>Fusarium</taxon>
        <taxon>Fusarium lateritium species complex</taxon>
    </lineage>
</organism>
<protein>
    <submittedName>
        <fullName evidence="1">Uncharacterized protein</fullName>
    </submittedName>
</protein>
<sequence length="666" mass="75144">MALPPGVAEIGPEGYFVLSSSFPEEVHLRNPICVDASLCRLCRFPIDKKKNKIVTLTPDGQTSSPFIIHYEKYYAPLYIDRTLNKSFRHCVYPFCTHNRGLAVAFHTECAHMATGFEPNLARYRSVTEYSYQPVESDHERRRKILRILIEDTLRVTYGKLSPELWRIVSDNDELIRLYAIAEISLRHRQVEWSIDPSAPVWATYINIDGVEYVSSLSNSPSEGSSQVWGSTSSSTDQVLYISEDNLGIRQVIRDPGSAKSDAAYWQTIPIDNQRLSFKSDGIKLREVLKPSLYPRVFWPCLMTPSELDATNFYYAGWGEGDLIARMKIFDFNKPGTTAYSVCWAGHEMISIHVHRNNDPSNTYVSPWDNEQSEYNSRSHLKWTYHPLEQGEFVKQVWLRGPDKYDTTNPLPSLGDGGLRYHLSTPWGLQTYKRPSDTALGLVTNKDRSIVAGSFPDHHGEHTPFSKHREWLPIATTPTNTPLQVFFSPSSHGIPLIAASACSLNNDDPPPKQSPLSSVPRFNPLQALHYSSASLENVIEVLVCKSASDKDAGIIRHLDLENCRVNETKYNKVTGLLFRYANGNEASVGCFRLDLAEPPLATTDTKGLFIGTRPGRIVQIPPHVALVTLIPPETEGEWTWTELPWSGTLEWWFNPDSLDTSITHVST</sequence>
<dbReference type="Proteomes" id="UP000622797">
    <property type="component" value="Unassembled WGS sequence"/>
</dbReference>
<dbReference type="AlphaFoldDB" id="A0A8H4SZW3"/>
<evidence type="ECO:0000313" key="2">
    <source>
        <dbReference type="Proteomes" id="UP000622797"/>
    </source>
</evidence>
<evidence type="ECO:0000313" key="1">
    <source>
        <dbReference type="EMBL" id="KAF4948726.1"/>
    </source>
</evidence>
<reference evidence="1" key="2">
    <citation type="submission" date="2020-05" db="EMBL/GenBank/DDBJ databases">
        <authorList>
            <person name="Kim H.-S."/>
            <person name="Proctor R.H."/>
            <person name="Brown D.W."/>
        </authorList>
    </citation>
    <scope>NUCLEOTIDE SEQUENCE</scope>
    <source>
        <strain evidence="1">NRRL 20472</strain>
    </source>
</reference>
<dbReference type="OrthoDB" id="5153231at2759"/>
<keyword evidence="2" id="KW-1185">Reference proteome</keyword>
<gene>
    <name evidence="1" type="ORF">FSARC_13662</name>
</gene>
<comment type="caution">
    <text evidence="1">The sequence shown here is derived from an EMBL/GenBank/DDBJ whole genome shotgun (WGS) entry which is preliminary data.</text>
</comment>
<proteinExistence type="predicted"/>
<accession>A0A8H4SZW3</accession>
<dbReference type="EMBL" id="JABEXW010001038">
    <property type="protein sequence ID" value="KAF4948726.1"/>
    <property type="molecule type" value="Genomic_DNA"/>
</dbReference>
<reference evidence="1" key="1">
    <citation type="journal article" date="2020" name="BMC Genomics">
        <title>Correction to: Identification and distribution of gene clusters required for synthesis of sphingolipid metabolism inhibitors in diverse species of the filamentous fungus Fusarium.</title>
        <authorList>
            <person name="Kim H.S."/>
            <person name="Lohmar J.M."/>
            <person name="Busman M."/>
            <person name="Brown D.W."/>
            <person name="Naumann T.A."/>
            <person name="Divon H.H."/>
            <person name="Lysoe E."/>
            <person name="Uhlig S."/>
            <person name="Proctor R.H."/>
        </authorList>
    </citation>
    <scope>NUCLEOTIDE SEQUENCE</scope>
    <source>
        <strain evidence="1">NRRL 20472</strain>
    </source>
</reference>
<name>A0A8H4SZW3_9HYPO</name>